<dbReference type="GO" id="GO:0031507">
    <property type="term" value="P:heterochromatin formation"/>
    <property type="evidence" value="ECO:0007669"/>
    <property type="project" value="TreeGrafter"/>
</dbReference>
<dbReference type="GO" id="GO:0006272">
    <property type="term" value="P:leading strand elongation"/>
    <property type="evidence" value="ECO:0007669"/>
    <property type="project" value="TreeGrafter"/>
</dbReference>
<dbReference type="GO" id="GO:0008623">
    <property type="term" value="C:CHRAC"/>
    <property type="evidence" value="ECO:0007669"/>
    <property type="project" value="TreeGrafter"/>
</dbReference>
<dbReference type="GO" id="GO:0031490">
    <property type="term" value="F:chromatin DNA binding"/>
    <property type="evidence" value="ECO:0007669"/>
    <property type="project" value="TreeGrafter"/>
</dbReference>
<evidence type="ECO:0000313" key="8">
    <source>
        <dbReference type="Proteomes" id="UP000019462"/>
    </source>
</evidence>
<dbReference type="CDD" id="cd22928">
    <property type="entry name" value="HFD_POLE3_DPB4"/>
    <property type="match status" value="1"/>
</dbReference>
<name>W3VEL7_MOEAP</name>
<dbReference type="SUPFAM" id="SSF47113">
    <property type="entry name" value="Histone-fold"/>
    <property type="match status" value="1"/>
</dbReference>
<dbReference type="Gene3D" id="1.10.20.10">
    <property type="entry name" value="Histone, subunit A"/>
    <property type="match status" value="1"/>
</dbReference>
<dbReference type="GO" id="GO:0008622">
    <property type="term" value="C:epsilon DNA polymerase complex"/>
    <property type="evidence" value="ECO:0007669"/>
    <property type="project" value="TreeGrafter"/>
</dbReference>
<comment type="caution">
    <text evidence="7">The sequence shown here is derived from an EMBL/GenBank/DDBJ whole genome shotgun (WGS) entry which is preliminary data.</text>
</comment>
<evidence type="ECO:0000256" key="1">
    <source>
        <dbReference type="ARBA" id="ARBA00004123"/>
    </source>
</evidence>
<gene>
    <name evidence="7" type="ORF">PaG_05957</name>
</gene>
<dbReference type="InterPro" id="IPR003958">
    <property type="entry name" value="CBFA_NFYB_domain"/>
</dbReference>
<dbReference type="InterPro" id="IPR051377">
    <property type="entry name" value="DNA_Pol-Epsilon_Subunit"/>
</dbReference>
<comment type="subcellular location">
    <subcellularLocation>
        <location evidence="1">Nucleus</location>
    </subcellularLocation>
</comment>
<feature type="region of interest" description="Disordered" evidence="5">
    <location>
        <begin position="211"/>
        <end position="240"/>
    </location>
</feature>
<dbReference type="PANTHER" id="PTHR46172:SF1">
    <property type="entry name" value="DNA POLYMERASE EPSILON SUBUNIT 3"/>
    <property type="match status" value="1"/>
</dbReference>
<sequence length="407" mass="43886">MIASQLSMHPKIRPQGPTIWHPHTRLVSLATACHGPARQILKRPGSNASTPLASTKSRRRCLSPVSHLLSASPSTLISFLRLIDAANFGCSSALTSQAVYYPPFSLYGLMPRVGFSLSVALHLVLYQYLLSFSDIPCRARLSQDISNLVRSKASQRKPATSNVSISAFGMPLSGGLRRMHIAQSHNQAFPLTFLHALGLLSRPTALFAKMPRKSTGGVSSASAPGTPISKTTGKTGDGEASGGLIVPAETKAVLRQQEVALKTLTHGIDSYELPRSNVIKTAKTDIPDSVQLRKEVQQALVKSASVFISYLTATAHETAQGKGAKIISAQHVLDAVGQLELGDEAQKEMKAQLRAYRENAQQKKVKAKQTAAEDGNDADVSRVDNAEEDVSMQVEEEDAERDQLMED</sequence>
<accession>W3VEL7</accession>
<evidence type="ECO:0000256" key="4">
    <source>
        <dbReference type="ARBA" id="ARBA00042096"/>
    </source>
</evidence>
<protein>
    <recommendedName>
        <fullName evidence="3">DNA polymerase epsilon subunit D</fullName>
    </recommendedName>
    <alternativeName>
        <fullName evidence="4">DNA polymerase II subunit D</fullName>
    </alternativeName>
</protein>
<dbReference type="EMBL" id="AWNI01000039">
    <property type="protein sequence ID" value="ETS59970.1"/>
    <property type="molecule type" value="Genomic_DNA"/>
</dbReference>
<dbReference type="OrthoDB" id="1707486at2759"/>
<dbReference type="GO" id="GO:0046982">
    <property type="term" value="F:protein heterodimerization activity"/>
    <property type="evidence" value="ECO:0007669"/>
    <property type="project" value="InterPro"/>
</dbReference>
<dbReference type="AlphaFoldDB" id="W3VEL7"/>
<evidence type="ECO:0000256" key="2">
    <source>
        <dbReference type="ARBA" id="ARBA00023242"/>
    </source>
</evidence>
<organism evidence="7 8">
    <name type="scientific">Moesziomyces aphidis</name>
    <name type="common">Pseudozyma aphidis</name>
    <dbReference type="NCBI Taxonomy" id="84754"/>
    <lineage>
        <taxon>Eukaryota</taxon>
        <taxon>Fungi</taxon>
        <taxon>Dikarya</taxon>
        <taxon>Basidiomycota</taxon>
        <taxon>Ustilaginomycotina</taxon>
        <taxon>Ustilaginomycetes</taxon>
        <taxon>Ustilaginales</taxon>
        <taxon>Ustilaginaceae</taxon>
        <taxon>Moesziomyces</taxon>
    </lineage>
</organism>
<dbReference type="InterPro" id="IPR009072">
    <property type="entry name" value="Histone-fold"/>
</dbReference>
<evidence type="ECO:0000259" key="6">
    <source>
        <dbReference type="Pfam" id="PF00808"/>
    </source>
</evidence>
<feature type="compositionally biased region" description="Acidic residues" evidence="5">
    <location>
        <begin position="386"/>
        <end position="400"/>
    </location>
</feature>
<dbReference type="HOGENOM" id="CLU_676397_0_0_1"/>
<proteinExistence type="predicted"/>
<dbReference type="Pfam" id="PF00808">
    <property type="entry name" value="CBFD_NFYB_HMF"/>
    <property type="match status" value="1"/>
</dbReference>
<dbReference type="GO" id="GO:0006974">
    <property type="term" value="P:DNA damage response"/>
    <property type="evidence" value="ECO:0007669"/>
    <property type="project" value="TreeGrafter"/>
</dbReference>
<feature type="domain" description="Transcription factor CBF/NF-Y/archaeal histone" evidence="6">
    <location>
        <begin position="272"/>
        <end position="336"/>
    </location>
</feature>
<evidence type="ECO:0000256" key="5">
    <source>
        <dbReference type="SAM" id="MobiDB-lite"/>
    </source>
</evidence>
<feature type="region of interest" description="Disordered" evidence="5">
    <location>
        <begin position="358"/>
        <end position="407"/>
    </location>
</feature>
<feature type="compositionally biased region" description="Polar residues" evidence="5">
    <location>
        <begin position="216"/>
        <end position="234"/>
    </location>
</feature>
<evidence type="ECO:0000256" key="3">
    <source>
        <dbReference type="ARBA" id="ARBA00039775"/>
    </source>
</evidence>
<reference evidence="7 8" key="1">
    <citation type="journal article" date="2014" name="Genome Announc.">
        <title>Genome sequence of the basidiomycetous fungus Pseudozyma aphidis DSM70725, an efficient producer of biosurfactant mannosylerythritol lipids.</title>
        <authorList>
            <person name="Lorenz S."/>
            <person name="Guenther M."/>
            <person name="Grumaz C."/>
            <person name="Rupp S."/>
            <person name="Zibek S."/>
            <person name="Sohn K."/>
        </authorList>
    </citation>
    <scope>NUCLEOTIDE SEQUENCE [LARGE SCALE GENOMIC DNA]</scope>
    <source>
        <strain evidence="8">ATCC 32657 / CBS 517.83 / DSM 70725 / JCM 10318 / NBRC 10182 / NRRL Y-7954 / St-0401</strain>
    </source>
</reference>
<keyword evidence="8" id="KW-1185">Reference proteome</keyword>
<dbReference type="PANTHER" id="PTHR46172">
    <property type="entry name" value="DNA POLYMERASE EPSILON SUBUNIT 3"/>
    <property type="match status" value="1"/>
</dbReference>
<keyword evidence="2" id="KW-0539">Nucleus</keyword>
<dbReference type="Proteomes" id="UP000019462">
    <property type="component" value="Unassembled WGS sequence"/>
</dbReference>
<evidence type="ECO:0000313" key="7">
    <source>
        <dbReference type="EMBL" id="ETS59970.1"/>
    </source>
</evidence>